<sequence length="486" mass="53085">MTGRRDSMLPPKKFSPPWNLPLFISLIIYAYYSQSTIVLDQALTKEILSKMTKEPTAYYDPLETAVSSNVALEYEKVYSAHNYHPLPVVFSSAKGAHVYDPEGNDYLDFLSAYSAVNQGHCHPKIIKALIDQAQKLTLSSRAFSNDVFPKFAKYITEYFGYDMVLPMNTGAEAVETGLKLARKWGYLKKGIPEDQAIILSAANNFHGRTLGVISMSTDPEARENYGPYLQNVGPIVPGTKKVIRFNHIEDIEDALNTVGDKVAAFLVEPIQGEAGVIVPDDDYLPKVAELCKQHNVLLICDEIQTGLARTGKMLCSEHYGVRPDIVLLGKAISGGILPVSAVLSSKEIMLCIEPGTHGSTYGGNPLASAVAIAALEVIRDENLAARAAYLGERFMSSLKRLEGGVIKEVRGKGLLTAIVIDNEKANGKTAWELCLLLKSRGLLTKPTHENIIRLAPPLVISEQDLDKGIEIIAKAVLDLGTAEISE</sequence>
<evidence type="ECO:0000313" key="2">
    <source>
        <dbReference type="Proteomes" id="UP001489719"/>
    </source>
</evidence>
<keyword evidence="2" id="KW-1185">Reference proteome</keyword>
<protein>
    <submittedName>
        <fullName evidence="1">Pyridoxal phosphate-dependent transferase</fullName>
    </submittedName>
</protein>
<gene>
    <name evidence="1" type="ORF">V1517DRAFT_331750</name>
</gene>
<dbReference type="EMBL" id="MU970169">
    <property type="protein sequence ID" value="KAK9319686.1"/>
    <property type="molecule type" value="Genomic_DNA"/>
</dbReference>
<accession>A0ACC3TFY0</accession>
<name>A0ACC3TFY0_9ASCO</name>
<reference evidence="2" key="1">
    <citation type="journal article" date="2024" name="Front. Bioeng. Biotechnol.">
        <title>Genome-scale model development and genomic sequencing of the oleaginous clade Lipomyces.</title>
        <authorList>
            <person name="Czajka J.J."/>
            <person name="Han Y."/>
            <person name="Kim J."/>
            <person name="Mondo S.J."/>
            <person name="Hofstad B.A."/>
            <person name="Robles A."/>
            <person name="Haridas S."/>
            <person name="Riley R."/>
            <person name="LaButti K."/>
            <person name="Pangilinan J."/>
            <person name="Andreopoulos W."/>
            <person name="Lipzen A."/>
            <person name="Yan J."/>
            <person name="Wang M."/>
            <person name="Ng V."/>
            <person name="Grigoriev I.V."/>
            <person name="Spatafora J.W."/>
            <person name="Magnuson J.K."/>
            <person name="Baker S.E."/>
            <person name="Pomraning K.R."/>
        </authorList>
    </citation>
    <scope>NUCLEOTIDE SEQUENCE [LARGE SCALE GENOMIC DNA]</scope>
    <source>
        <strain evidence="2">CBS 10300</strain>
    </source>
</reference>
<proteinExistence type="predicted"/>
<keyword evidence="1" id="KW-0808">Transferase</keyword>
<organism evidence="1 2">
    <name type="scientific">Lipomyces orientalis</name>
    <dbReference type="NCBI Taxonomy" id="1233043"/>
    <lineage>
        <taxon>Eukaryota</taxon>
        <taxon>Fungi</taxon>
        <taxon>Dikarya</taxon>
        <taxon>Ascomycota</taxon>
        <taxon>Saccharomycotina</taxon>
        <taxon>Lipomycetes</taxon>
        <taxon>Lipomycetales</taxon>
        <taxon>Lipomycetaceae</taxon>
        <taxon>Lipomyces</taxon>
    </lineage>
</organism>
<dbReference type="Proteomes" id="UP001489719">
    <property type="component" value="Unassembled WGS sequence"/>
</dbReference>
<comment type="caution">
    <text evidence="1">The sequence shown here is derived from an EMBL/GenBank/DDBJ whole genome shotgun (WGS) entry which is preliminary data.</text>
</comment>
<evidence type="ECO:0000313" key="1">
    <source>
        <dbReference type="EMBL" id="KAK9319686.1"/>
    </source>
</evidence>